<protein>
    <submittedName>
        <fullName evidence="3">HTH domain protein</fullName>
    </submittedName>
</protein>
<dbReference type="AlphaFoldDB" id="F5YEH4"/>
<dbReference type="InterPro" id="IPR057727">
    <property type="entry name" value="WCX_dom"/>
</dbReference>
<dbReference type="FunCoup" id="F5YEH4">
    <property type="interactions" value="120"/>
</dbReference>
<evidence type="ECO:0000313" key="3">
    <source>
        <dbReference type="EMBL" id="AEF82936.1"/>
    </source>
</evidence>
<dbReference type="EMBL" id="CP001841">
    <property type="protein sequence ID" value="AEF82936.1"/>
    <property type="molecule type" value="Genomic_DNA"/>
</dbReference>
<keyword evidence="4" id="KW-1185">Reference proteome</keyword>
<accession>F5YEH4</accession>
<dbReference type="KEGG" id="taz:TREAZ_2595"/>
<reference evidence="3 4" key="2">
    <citation type="journal article" date="2011" name="ISME J.">
        <title>RNA-seq reveals cooperative metabolic interactions between two termite-gut spirochete species in co-culture.</title>
        <authorList>
            <person name="Rosenthal A.Z."/>
            <person name="Matson E.G."/>
            <person name="Eldar A."/>
            <person name="Leadbetter J.R."/>
        </authorList>
    </citation>
    <scope>NUCLEOTIDE SEQUENCE [LARGE SCALE GENOMIC DNA]</scope>
    <source>
        <strain evidence="4">ATCC BAA-888 / DSM 13862 / ZAS-9</strain>
    </source>
</reference>
<feature type="domain" description="WCX" evidence="2">
    <location>
        <begin position="247"/>
        <end position="321"/>
    </location>
</feature>
<dbReference type="PANTHER" id="PTHR34580:SF9">
    <property type="entry name" value="SLL5097 PROTEIN"/>
    <property type="match status" value="1"/>
</dbReference>
<feature type="domain" description="WYL" evidence="1">
    <location>
        <begin position="149"/>
        <end position="215"/>
    </location>
</feature>
<reference evidence="4" key="1">
    <citation type="submission" date="2009-12" db="EMBL/GenBank/DDBJ databases">
        <title>Complete sequence of Treponema azotonutricium strain ZAS-9.</title>
        <authorList>
            <person name="Tetu S.G."/>
            <person name="Matson E."/>
            <person name="Ren Q."/>
            <person name="Seshadri R."/>
            <person name="Elbourne L."/>
            <person name="Hassan K.A."/>
            <person name="Durkin A."/>
            <person name="Radune D."/>
            <person name="Mohamoud Y."/>
            <person name="Shay R."/>
            <person name="Jin S."/>
            <person name="Zhang X."/>
            <person name="Lucey K."/>
            <person name="Ballor N.R."/>
            <person name="Ottesen E."/>
            <person name="Rosenthal R."/>
            <person name="Allen A."/>
            <person name="Leadbetter J.R."/>
            <person name="Paulsen I.T."/>
        </authorList>
    </citation>
    <scope>NUCLEOTIDE SEQUENCE [LARGE SCALE GENOMIC DNA]</scope>
    <source>
        <strain evidence="4">ATCC BAA-888 / DSM 13862 / ZAS-9</strain>
    </source>
</reference>
<evidence type="ECO:0000259" key="1">
    <source>
        <dbReference type="Pfam" id="PF13280"/>
    </source>
</evidence>
<organism evidence="3 4">
    <name type="scientific">Leadbettera azotonutricia (strain ATCC BAA-888 / DSM 13862 / ZAS-9)</name>
    <name type="common">Treponema azotonutricium</name>
    <dbReference type="NCBI Taxonomy" id="545695"/>
    <lineage>
        <taxon>Bacteria</taxon>
        <taxon>Pseudomonadati</taxon>
        <taxon>Spirochaetota</taxon>
        <taxon>Spirochaetia</taxon>
        <taxon>Spirochaetales</taxon>
        <taxon>Breznakiellaceae</taxon>
        <taxon>Leadbettera</taxon>
    </lineage>
</organism>
<evidence type="ECO:0000259" key="2">
    <source>
        <dbReference type="Pfam" id="PF25583"/>
    </source>
</evidence>
<dbReference type="HOGENOM" id="CLU_041141_4_1_12"/>
<dbReference type="STRING" id="545695.TREAZ_2595"/>
<dbReference type="Pfam" id="PF13280">
    <property type="entry name" value="WYL"/>
    <property type="match status" value="1"/>
</dbReference>
<gene>
    <name evidence="3" type="ordered locus">TREAZ_2595</name>
</gene>
<name>F5YEH4_LEAAZ</name>
<dbReference type="OrthoDB" id="369264at2"/>
<dbReference type="InterPro" id="IPR051534">
    <property type="entry name" value="CBASS_pafABC_assoc_protein"/>
</dbReference>
<dbReference type="Pfam" id="PF25583">
    <property type="entry name" value="WCX"/>
    <property type="match status" value="1"/>
</dbReference>
<dbReference type="PROSITE" id="PS52050">
    <property type="entry name" value="WYL"/>
    <property type="match status" value="1"/>
</dbReference>
<dbReference type="InParanoid" id="F5YEH4"/>
<dbReference type="InterPro" id="IPR036388">
    <property type="entry name" value="WH-like_DNA-bd_sf"/>
</dbReference>
<proteinExistence type="predicted"/>
<dbReference type="Proteomes" id="UP000009222">
    <property type="component" value="Chromosome"/>
</dbReference>
<dbReference type="InterPro" id="IPR026881">
    <property type="entry name" value="WYL_dom"/>
</dbReference>
<evidence type="ECO:0000313" key="4">
    <source>
        <dbReference type="Proteomes" id="UP000009222"/>
    </source>
</evidence>
<dbReference type="eggNOG" id="COG2378">
    <property type="taxonomic scope" value="Bacteria"/>
</dbReference>
<dbReference type="Gene3D" id="1.10.10.10">
    <property type="entry name" value="Winged helix-like DNA-binding domain superfamily/Winged helix DNA-binding domain"/>
    <property type="match status" value="1"/>
</dbReference>
<dbReference type="PANTHER" id="PTHR34580">
    <property type="match status" value="1"/>
</dbReference>
<dbReference type="RefSeq" id="WP_015712934.1">
    <property type="nucleotide sequence ID" value="NC_015577.1"/>
</dbReference>
<sequence length="328" mass="38682">MKAKKFEEKVRSWRVFEIDAEIRSGKYSTVAQLAKKVEVNPRTIQRDIEFLRVMYDAPIEYSTTHRGYYYTDDNFFIKSVMLTEGELFSLAIFEPMLDQYRNTPLEKNLKIIFEKIIRSLPNNVSVDTGFLNSHISFVTDQPSKIDVTTFNTIITALQTKKALSFDFLRLNGDIDRNRMMDPYHAICHRGNWYILGFSHEKKEMRVFSFSRIKKVVITNKVFDIPSDFNPNDFFDKQMGIWASRRTPYTVEFLFDNEVRTFALERQWHETQEITENEDGSVLVKFTTTQLPDVLRWVLSQGRTVKVLNPPELVKMVREEVEMIGKKYK</sequence>